<sequence length="806" mass="88023">MTQGPPKKWTSTCGGFLVGAGNDDNGDVPIATPTQTTTAPLPMYTDEFPPADIEPIIEPLDNQCSGGHCPGDAEDNSIKVKCDELWFFNFCVNTERLKVYGWKLILPPGIIGPLPPPINFGFDDWDIVGPPPILPPWPRITVLPGPRLIYPDKPASCEDSKVEVPVEIFTRSYGLSVSNGVTVTTTTRAMTETAYETGCPLPEYTTTAACSMPAKRTASQQLEAAVPAAAPSDHPVVQRRTDPTWTNDMSCPGGEADSVLYYKAKHTPYDAQQVLDRLAATGLKSEVLGTRPFAEVVDRRGADYNNSGLERRAETEPDIDKPWHRSQISSYPTEEWFSEGTWHEPAEDYLHEYFHDDTLGAGQYLYIFENGASEGFKNGAGSKLEMISLEFDIRGGDPETNHGDMVGSFAISPSGGIVPEATMVVFDGRLSIIGSGRNEKVLAGLLAIIKDIEDDNKRRQGKCVINMSFGVAFLPTTVKQFTREFGKLLDYAQNKLQCLIVAAAGNYEKDNILRYSDLYLPQAFLRGGKMPGLMIVGASGIYGKRSLNSLAWSDGTDRDMFYAPGVRLELGSLTTLYGTSWVSTAPPATPAPTKKPEPEPPVVPSADCYSWDKILFYTIEVYNMVGWANDGGKKLRDEMNGCGAITGWDWYEQGGTTFKRVWFNLPLLIKPGCVERAIVSAGGPKLSCIRGDIGGGPMKKRDLDVGKAPKALPSTAPAATKPTPEIPSLPRSPITPFYSYRTTPLSHSYIAMWWSSEAASESRVTATTTVRSSNPSSSSTGGFETVVRRTDMSQIREETHAPNPRR</sequence>
<feature type="compositionally biased region" description="Basic and acidic residues" evidence="1">
    <location>
        <begin position="786"/>
        <end position="800"/>
    </location>
</feature>
<keyword evidence="3" id="KW-1185">Reference proteome</keyword>
<proteinExistence type="predicted"/>
<dbReference type="AlphaFoldDB" id="A0A066X6J5"/>
<evidence type="ECO:0000313" key="2">
    <source>
        <dbReference type="EMBL" id="KDN61376.1"/>
    </source>
</evidence>
<dbReference type="CDD" id="cd00306">
    <property type="entry name" value="Peptidases_S8_S53"/>
    <property type="match status" value="1"/>
</dbReference>
<feature type="region of interest" description="Disordered" evidence="1">
    <location>
        <begin position="708"/>
        <end position="728"/>
    </location>
</feature>
<dbReference type="OrthoDB" id="73875at2759"/>
<gene>
    <name evidence="2" type="ORF">CSUB01_10216</name>
</gene>
<dbReference type="SUPFAM" id="SSF52743">
    <property type="entry name" value="Subtilisin-like"/>
    <property type="match status" value="1"/>
</dbReference>
<accession>A0A066X6J5</accession>
<evidence type="ECO:0000313" key="3">
    <source>
        <dbReference type="Proteomes" id="UP000027238"/>
    </source>
</evidence>
<reference evidence="3" key="1">
    <citation type="journal article" date="2014" name="Genome Announc.">
        <title>Draft genome sequence of Colletotrichum sublineola, a destructive pathogen of cultivated sorghum.</title>
        <authorList>
            <person name="Baroncelli R."/>
            <person name="Sanz-Martin J.M."/>
            <person name="Rech G.E."/>
            <person name="Sukno S.A."/>
            <person name="Thon M.R."/>
        </authorList>
    </citation>
    <scope>NUCLEOTIDE SEQUENCE [LARGE SCALE GENOMIC DNA]</scope>
    <source>
        <strain evidence="3">TX430BB</strain>
    </source>
</reference>
<dbReference type="GO" id="GO:0006508">
    <property type="term" value="P:proteolysis"/>
    <property type="evidence" value="ECO:0007669"/>
    <property type="project" value="InterPro"/>
</dbReference>
<organism evidence="2 3">
    <name type="scientific">Colletotrichum sublineola</name>
    <name type="common">Sorghum anthracnose fungus</name>
    <dbReference type="NCBI Taxonomy" id="1173701"/>
    <lineage>
        <taxon>Eukaryota</taxon>
        <taxon>Fungi</taxon>
        <taxon>Dikarya</taxon>
        <taxon>Ascomycota</taxon>
        <taxon>Pezizomycotina</taxon>
        <taxon>Sordariomycetes</taxon>
        <taxon>Hypocreomycetidae</taxon>
        <taxon>Glomerellales</taxon>
        <taxon>Glomerellaceae</taxon>
        <taxon>Colletotrichum</taxon>
        <taxon>Colletotrichum graminicola species complex</taxon>
    </lineage>
</organism>
<dbReference type="GO" id="GO:0004252">
    <property type="term" value="F:serine-type endopeptidase activity"/>
    <property type="evidence" value="ECO:0007669"/>
    <property type="project" value="InterPro"/>
</dbReference>
<feature type="compositionally biased region" description="Low complexity" evidence="1">
    <location>
        <begin position="765"/>
        <end position="780"/>
    </location>
</feature>
<name>A0A066X6J5_COLSU</name>
<dbReference type="EMBL" id="JMSE01001417">
    <property type="protein sequence ID" value="KDN61376.1"/>
    <property type="molecule type" value="Genomic_DNA"/>
</dbReference>
<dbReference type="Gene3D" id="3.40.50.200">
    <property type="entry name" value="Peptidase S8/S53 domain"/>
    <property type="match status" value="1"/>
</dbReference>
<protein>
    <submittedName>
        <fullName evidence="2">Putative alpha-1,3-glucanase</fullName>
    </submittedName>
</protein>
<dbReference type="HOGENOM" id="CLU_349497_0_0_1"/>
<dbReference type="STRING" id="1173701.A0A066X6J5"/>
<dbReference type="eggNOG" id="KOG2806">
    <property type="taxonomic scope" value="Eukaryota"/>
</dbReference>
<dbReference type="InterPro" id="IPR036852">
    <property type="entry name" value="Peptidase_S8/S53_dom_sf"/>
</dbReference>
<dbReference type="Proteomes" id="UP000027238">
    <property type="component" value="Unassembled WGS sequence"/>
</dbReference>
<comment type="caution">
    <text evidence="2">The sequence shown here is derived from an EMBL/GenBank/DDBJ whole genome shotgun (WGS) entry which is preliminary data.</text>
</comment>
<evidence type="ECO:0000256" key="1">
    <source>
        <dbReference type="SAM" id="MobiDB-lite"/>
    </source>
</evidence>
<feature type="region of interest" description="Disordered" evidence="1">
    <location>
        <begin position="765"/>
        <end position="806"/>
    </location>
</feature>
<feature type="compositionally biased region" description="Low complexity" evidence="1">
    <location>
        <begin position="708"/>
        <end position="723"/>
    </location>
</feature>